<dbReference type="AlphaFoldDB" id="A0AAV9XBV6"/>
<sequence length="254" mass="28163">MILNTIISQFLVLSSMLYKEAQADIIIYDEDYINITSANLPGSDPLPQGATATLNVEKDDICRLRVYWSFFNDLSEDKAEGVVFLDEIYMNLMRLGHGDVPPLNFTTWDTEVSAKTGCTDRDTDQCSQWIPGMPSLNALPQHPNRGNNDRVDDYIKFTIGDTDVVVLSFSTVPRDPGNNYWSPSHLPYCYGLKQQGGFQVLEGQKSQVGTAKVQFEGVVHDDGNATMFDCIFPCPSYENPGPDGTLLASDIVEG</sequence>
<keyword evidence="3" id="KW-1185">Reference proteome</keyword>
<proteinExistence type="predicted"/>
<gene>
    <name evidence="2" type="ORF">TWF694_009416</name>
</gene>
<name>A0AAV9XBV6_9PEZI</name>
<feature type="signal peptide" evidence="1">
    <location>
        <begin position="1"/>
        <end position="23"/>
    </location>
</feature>
<feature type="chain" id="PRO_5043877825" evidence="1">
    <location>
        <begin position="24"/>
        <end position="254"/>
    </location>
</feature>
<evidence type="ECO:0000313" key="3">
    <source>
        <dbReference type="Proteomes" id="UP001365542"/>
    </source>
</evidence>
<evidence type="ECO:0000313" key="2">
    <source>
        <dbReference type="EMBL" id="KAK6539172.1"/>
    </source>
</evidence>
<dbReference type="EMBL" id="JAVHJO010000006">
    <property type="protein sequence ID" value="KAK6539172.1"/>
    <property type="molecule type" value="Genomic_DNA"/>
</dbReference>
<keyword evidence="1" id="KW-0732">Signal</keyword>
<accession>A0AAV9XBV6</accession>
<organism evidence="2 3">
    <name type="scientific">Orbilia ellipsospora</name>
    <dbReference type="NCBI Taxonomy" id="2528407"/>
    <lineage>
        <taxon>Eukaryota</taxon>
        <taxon>Fungi</taxon>
        <taxon>Dikarya</taxon>
        <taxon>Ascomycota</taxon>
        <taxon>Pezizomycotina</taxon>
        <taxon>Orbiliomycetes</taxon>
        <taxon>Orbiliales</taxon>
        <taxon>Orbiliaceae</taxon>
        <taxon>Orbilia</taxon>
    </lineage>
</organism>
<comment type="caution">
    <text evidence="2">The sequence shown here is derived from an EMBL/GenBank/DDBJ whole genome shotgun (WGS) entry which is preliminary data.</text>
</comment>
<evidence type="ECO:0000256" key="1">
    <source>
        <dbReference type="SAM" id="SignalP"/>
    </source>
</evidence>
<dbReference type="Proteomes" id="UP001365542">
    <property type="component" value="Unassembled WGS sequence"/>
</dbReference>
<protein>
    <submittedName>
        <fullName evidence="2">Uncharacterized protein</fullName>
    </submittedName>
</protein>
<reference evidence="2 3" key="1">
    <citation type="submission" date="2019-10" db="EMBL/GenBank/DDBJ databases">
        <authorList>
            <person name="Palmer J.M."/>
        </authorList>
    </citation>
    <scope>NUCLEOTIDE SEQUENCE [LARGE SCALE GENOMIC DNA]</scope>
    <source>
        <strain evidence="2 3">TWF694</strain>
    </source>
</reference>